<dbReference type="CDD" id="cd09917">
    <property type="entry name" value="F-box_SF"/>
    <property type="match status" value="1"/>
</dbReference>
<dbReference type="SUPFAM" id="SSF81383">
    <property type="entry name" value="F-box domain"/>
    <property type="match status" value="1"/>
</dbReference>
<dbReference type="AlphaFoldDB" id="A0A0E0JE93"/>
<reference evidence="1" key="2">
    <citation type="submission" date="2018-05" db="EMBL/GenBank/DDBJ databases">
        <title>OpunRS2 (Oryza punctata Reference Sequence Version 2).</title>
        <authorList>
            <person name="Zhang J."/>
            <person name="Kudrna D."/>
            <person name="Lee S."/>
            <person name="Talag J."/>
            <person name="Welchert J."/>
            <person name="Wing R.A."/>
        </authorList>
    </citation>
    <scope>NUCLEOTIDE SEQUENCE [LARGE SCALE GENOMIC DNA]</scope>
</reference>
<dbReference type="EnsemblPlants" id="OPUNC01G03340.1">
    <property type="protein sequence ID" value="OPUNC01G03340.1"/>
    <property type="gene ID" value="OPUNC01G03340"/>
</dbReference>
<evidence type="ECO:0000313" key="2">
    <source>
        <dbReference type="Proteomes" id="UP000026962"/>
    </source>
</evidence>
<dbReference type="HOGENOM" id="CLU_017148_3_2_1"/>
<proteinExistence type="predicted"/>
<dbReference type="Proteomes" id="UP000026962">
    <property type="component" value="Chromosome 1"/>
</dbReference>
<dbReference type="InterPro" id="IPR055312">
    <property type="entry name" value="FBL15-like"/>
</dbReference>
<sequence>MEAVRLIEVALGKFQELATPWSAASSLSTPCTTGCKTRSHSDTWDSQHQDAIGHFEQAMRNITDAVGHYAAAEDIVIVNNAFLPQEDEWRRWASAAKLLIDRAANLTTLARDEARQARHVVALEFFETWPILRQGEARLVAIGVWRETALTLLGTLPLIGTAAMEAFGLIQNARSKLHDHVALVQAVRQGTPVAVVVDYFADPVPEEVLMATVILDIAHREISETAVRHAKTHHIFVRYAAHLGIQDDQAYRIWESHHQEATGHFKQALMRIRNSISNFEVARDAVAMICVLPNRSELWEGWAMEVYTFTVAAAVYTQLAMDETEALLNLPRMNTEFVAFFSMDFMTVDLEAKRRRPRDLSDNTSCGGDDDSLISHLSDDVLVHVLGLLPTATDLMRACAVSRWWCRLGARVPSVSFLCLDGGEFDRQEKLDRFVGFINNVLTRRAAGPSDAGVEKLTISLKSVFHRDCKVGYKCGLPSIDVAQVDTWIRYGMQHVSNTFTLELNLPLRLGNNRHYFDDDDDNNNGMILAELPSSARLENACLRLPTAAAFDSPVDLSLENVRLEDNSIHLLNRLLSPACCPRLQKLRLHKLILGRQVAELHLESDGLLELSLNRISRCTLLLQIKTPRLRVFHMRDIWRIGKLTISAPRLEELTLPHTRVASVISIEDMPFLQFLTIRLLISRKDDNGSTEIELMKDIPELPHVTSLSVQVIALDEMYDISSLASRPTGVGNQNQEDHHIILLEHLQEMKITCSYMRNHEARLMNFLHTSAPALKKMRIAFLSGFMLSQSFFERPRSQSLEILGKKGEEFLRSIAQAKKGKWVFCYDSFHHMQNYPMLEWTPMEE</sequence>
<name>A0A0E0JE93_ORYPU</name>
<dbReference type="Gramene" id="OPUNC01G03340.1">
    <property type="protein sequence ID" value="OPUNC01G03340.1"/>
    <property type="gene ID" value="OPUNC01G03340"/>
</dbReference>
<dbReference type="InterPro" id="IPR036047">
    <property type="entry name" value="F-box-like_dom_sf"/>
</dbReference>
<reference evidence="1" key="1">
    <citation type="submission" date="2015-04" db="UniProtKB">
        <authorList>
            <consortium name="EnsemblPlants"/>
        </authorList>
    </citation>
    <scope>IDENTIFICATION</scope>
</reference>
<evidence type="ECO:0000313" key="1">
    <source>
        <dbReference type="EnsemblPlants" id="OPUNC01G03340.1"/>
    </source>
</evidence>
<evidence type="ECO:0008006" key="3">
    <source>
        <dbReference type="Google" id="ProtNLM"/>
    </source>
</evidence>
<accession>A0A0E0JE93</accession>
<protein>
    <recommendedName>
        <fullName evidence="3">F-box domain-containing protein</fullName>
    </recommendedName>
</protein>
<dbReference type="PANTHER" id="PTHR34709:SF28">
    <property type="entry name" value="OS08G0272601 PROTEIN"/>
    <property type="match status" value="1"/>
</dbReference>
<keyword evidence="2" id="KW-1185">Reference proteome</keyword>
<dbReference type="PANTHER" id="PTHR34709">
    <property type="entry name" value="OS10G0396666 PROTEIN"/>
    <property type="match status" value="1"/>
</dbReference>
<organism evidence="1">
    <name type="scientific">Oryza punctata</name>
    <name type="common">Red rice</name>
    <dbReference type="NCBI Taxonomy" id="4537"/>
    <lineage>
        <taxon>Eukaryota</taxon>
        <taxon>Viridiplantae</taxon>
        <taxon>Streptophyta</taxon>
        <taxon>Embryophyta</taxon>
        <taxon>Tracheophyta</taxon>
        <taxon>Spermatophyta</taxon>
        <taxon>Magnoliopsida</taxon>
        <taxon>Liliopsida</taxon>
        <taxon>Poales</taxon>
        <taxon>Poaceae</taxon>
        <taxon>BOP clade</taxon>
        <taxon>Oryzoideae</taxon>
        <taxon>Oryzeae</taxon>
        <taxon>Oryzinae</taxon>
        <taxon>Oryza</taxon>
    </lineage>
</organism>